<comment type="caution">
    <text evidence="2">The sequence shown here is derived from an EMBL/GenBank/DDBJ whole genome shotgun (WGS) entry which is preliminary data.</text>
</comment>
<evidence type="ECO:0008006" key="4">
    <source>
        <dbReference type="Google" id="ProtNLM"/>
    </source>
</evidence>
<sequence length="87" mass="9839">MSEASSFWDIMGPIGFALFGICFVLSIWGYRKHSAMVVFMCSLVSGVTAYIMMWSFGLIIGIVAVLQLLAAFYLYRKPRESKERVDN</sequence>
<keyword evidence="3" id="KW-1185">Reference proteome</keyword>
<accession>A0ABV8J9R8</accession>
<feature type="transmembrane region" description="Helical" evidence="1">
    <location>
        <begin position="35"/>
        <end position="52"/>
    </location>
</feature>
<evidence type="ECO:0000313" key="2">
    <source>
        <dbReference type="EMBL" id="MFC4075319.1"/>
    </source>
</evidence>
<dbReference type="RefSeq" id="WP_380701117.1">
    <property type="nucleotide sequence ID" value="NZ_JBHSAP010000003.1"/>
</dbReference>
<protein>
    <recommendedName>
        <fullName evidence="4">Inner membrane protein</fullName>
    </recommendedName>
</protein>
<name>A0ABV8J9R8_9BACL</name>
<feature type="transmembrane region" description="Helical" evidence="1">
    <location>
        <begin position="6"/>
        <end position="28"/>
    </location>
</feature>
<keyword evidence="1" id="KW-1133">Transmembrane helix</keyword>
<dbReference type="Proteomes" id="UP001595843">
    <property type="component" value="Unassembled WGS sequence"/>
</dbReference>
<evidence type="ECO:0000313" key="3">
    <source>
        <dbReference type="Proteomes" id="UP001595843"/>
    </source>
</evidence>
<gene>
    <name evidence="2" type="ORF">ACFOUO_00635</name>
</gene>
<keyword evidence="1" id="KW-0472">Membrane</keyword>
<keyword evidence="1" id="KW-0812">Transmembrane</keyword>
<feature type="transmembrane region" description="Helical" evidence="1">
    <location>
        <begin position="58"/>
        <end position="75"/>
    </location>
</feature>
<proteinExistence type="predicted"/>
<evidence type="ECO:0000256" key="1">
    <source>
        <dbReference type="SAM" id="Phobius"/>
    </source>
</evidence>
<reference evidence="3" key="1">
    <citation type="journal article" date="2019" name="Int. J. Syst. Evol. Microbiol.">
        <title>The Global Catalogue of Microorganisms (GCM) 10K type strain sequencing project: providing services to taxonomists for standard genome sequencing and annotation.</title>
        <authorList>
            <consortium name="The Broad Institute Genomics Platform"/>
            <consortium name="The Broad Institute Genome Sequencing Center for Infectious Disease"/>
            <person name="Wu L."/>
            <person name="Ma J."/>
        </authorList>
    </citation>
    <scope>NUCLEOTIDE SEQUENCE [LARGE SCALE GENOMIC DNA]</scope>
    <source>
        <strain evidence="3">IBRC-M 10813</strain>
    </source>
</reference>
<organism evidence="2 3">
    <name type="scientific">Salinithrix halophila</name>
    <dbReference type="NCBI Taxonomy" id="1485204"/>
    <lineage>
        <taxon>Bacteria</taxon>
        <taxon>Bacillati</taxon>
        <taxon>Bacillota</taxon>
        <taxon>Bacilli</taxon>
        <taxon>Bacillales</taxon>
        <taxon>Thermoactinomycetaceae</taxon>
        <taxon>Salinithrix</taxon>
    </lineage>
</organism>
<dbReference type="EMBL" id="JBHSAP010000003">
    <property type="protein sequence ID" value="MFC4075319.1"/>
    <property type="molecule type" value="Genomic_DNA"/>
</dbReference>